<dbReference type="OrthoDB" id="191601at2759"/>
<dbReference type="PANTHER" id="PTHR17985:SF8">
    <property type="entry name" value="TRANSPORT AND GOLGI ORGANIZATION PROTEIN 2 HOMOLOG"/>
    <property type="match status" value="1"/>
</dbReference>
<proteinExistence type="predicted"/>
<sequence>MCILFVHVDPNPEKGAYRLVLATNRDEYYKRPAMKAYIDNETNILGGKDMEPGREGGTWLAFKSKDQENGKGKKHCVGVLLNITGEIVEKPAGRGKIITNYLNDKLDFVQYCEVLDKTNFNGYNFVSVELSKDSATTYQHSNLPKITSSYMGQHSMGFGNSPIFNPLHKVRAGRDTFEEILRRHLNKEELEKGLLSLLKDETRYLPDEELKRRAPMVYEYLSSMFIKLDPPGYGTRTHTLILIDYDWNLTFVEHTMQEPIDIKNPIWTESRFELRL</sequence>
<keyword evidence="2" id="KW-1185">Reference proteome</keyword>
<dbReference type="InterPro" id="IPR008551">
    <property type="entry name" value="TANGO2"/>
</dbReference>
<dbReference type="GO" id="GO:0007030">
    <property type="term" value="P:Golgi organization"/>
    <property type="evidence" value="ECO:0007669"/>
    <property type="project" value="TreeGrafter"/>
</dbReference>
<evidence type="ECO:0000313" key="1">
    <source>
        <dbReference type="EMBL" id="CAH1112034.1"/>
    </source>
</evidence>
<accession>A0A9P0D552</accession>
<organism evidence="1 2">
    <name type="scientific">Psylliodes chrysocephalus</name>
    <dbReference type="NCBI Taxonomy" id="3402493"/>
    <lineage>
        <taxon>Eukaryota</taxon>
        <taxon>Metazoa</taxon>
        <taxon>Ecdysozoa</taxon>
        <taxon>Arthropoda</taxon>
        <taxon>Hexapoda</taxon>
        <taxon>Insecta</taxon>
        <taxon>Pterygota</taxon>
        <taxon>Neoptera</taxon>
        <taxon>Endopterygota</taxon>
        <taxon>Coleoptera</taxon>
        <taxon>Polyphaga</taxon>
        <taxon>Cucujiformia</taxon>
        <taxon>Chrysomeloidea</taxon>
        <taxon>Chrysomelidae</taxon>
        <taxon>Galerucinae</taxon>
        <taxon>Alticini</taxon>
        <taxon>Psylliodes</taxon>
    </lineage>
</organism>
<dbReference type="Pfam" id="PF05742">
    <property type="entry name" value="TANGO2"/>
    <property type="match status" value="1"/>
</dbReference>
<evidence type="ECO:0000313" key="2">
    <source>
        <dbReference type="Proteomes" id="UP001153636"/>
    </source>
</evidence>
<dbReference type="Proteomes" id="UP001153636">
    <property type="component" value="Chromosome 6"/>
</dbReference>
<dbReference type="AlphaFoldDB" id="A0A9P0D552"/>
<protein>
    <submittedName>
        <fullName evidence="1">Uncharacterized protein</fullName>
    </submittedName>
</protein>
<dbReference type="EMBL" id="OV651818">
    <property type="protein sequence ID" value="CAH1112034.1"/>
    <property type="molecule type" value="Genomic_DNA"/>
</dbReference>
<name>A0A9P0D552_9CUCU</name>
<dbReference type="GO" id="GO:0009306">
    <property type="term" value="P:protein secretion"/>
    <property type="evidence" value="ECO:0007669"/>
    <property type="project" value="TreeGrafter"/>
</dbReference>
<gene>
    <name evidence="1" type="ORF">PSYICH_LOCUS12585</name>
</gene>
<reference evidence="1" key="1">
    <citation type="submission" date="2022-01" db="EMBL/GenBank/DDBJ databases">
        <authorList>
            <person name="King R."/>
        </authorList>
    </citation>
    <scope>NUCLEOTIDE SEQUENCE</scope>
</reference>
<dbReference type="GO" id="GO:0005794">
    <property type="term" value="C:Golgi apparatus"/>
    <property type="evidence" value="ECO:0007669"/>
    <property type="project" value="TreeGrafter"/>
</dbReference>
<dbReference type="PANTHER" id="PTHR17985">
    <property type="entry name" value="SER/THR-RICH PROTEIN T10 IN DGCR REGION"/>
    <property type="match status" value="1"/>
</dbReference>